<evidence type="ECO:0000313" key="3">
    <source>
        <dbReference type="Proteomes" id="UP001153365"/>
    </source>
</evidence>
<reference evidence="2" key="1">
    <citation type="submission" date="2022-06" db="EMBL/GenBank/DDBJ databases">
        <authorList>
            <consortium name="SYNGENTA / RWTH Aachen University"/>
        </authorList>
    </citation>
    <scope>NUCLEOTIDE SEQUENCE</scope>
</reference>
<accession>A0AAV0BQE9</accession>
<comment type="caution">
    <text evidence="2">The sequence shown here is derived from an EMBL/GenBank/DDBJ whole genome shotgun (WGS) entry which is preliminary data.</text>
</comment>
<evidence type="ECO:0000256" key="1">
    <source>
        <dbReference type="SAM" id="MobiDB-lite"/>
    </source>
</evidence>
<evidence type="ECO:0000313" key="2">
    <source>
        <dbReference type="EMBL" id="CAH7688435.1"/>
    </source>
</evidence>
<organism evidence="2 3">
    <name type="scientific">Phakopsora pachyrhizi</name>
    <name type="common">Asian soybean rust disease fungus</name>
    <dbReference type="NCBI Taxonomy" id="170000"/>
    <lineage>
        <taxon>Eukaryota</taxon>
        <taxon>Fungi</taxon>
        <taxon>Dikarya</taxon>
        <taxon>Basidiomycota</taxon>
        <taxon>Pucciniomycotina</taxon>
        <taxon>Pucciniomycetes</taxon>
        <taxon>Pucciniales</taxon>
        <taxon>Phakopsoraceae</taxon>
        <taxon>Phakopsora</taxon>
    </lineage>
</organism>
<dbReference type="AlphaFoldDB" id="A0AAV0BQE9"/>
<dbReference type="EMBL" id="CALTRL010005983">
    <property type="protein sequence ID" value="CAH7688435.1"/>
    <property type="molecule type" value="Genomic_DNA"/>
</dbReference>
<feature type="compositionally biased region" description="Acidic residues" evidence="1">
    <location>
        <begin position="123"/>
        <end position="138"/>
    </location>
</feature>
<dbReference type="Proteomes" id="UP001153365">
    <property type="component" value="Unassembled WGS sequence"/>
</dbReference>
<protein>
    <submittedName>
        <fullName evidence="2">Uncharacterized protein</fullName>
    </submittedName>
</protein>
<feature type="compositionally biased region" description="Basic and acidic residues" evidence="1">
    <location>
        <begin position="139"/>
        <end position="152"/>
    </location>
</feature>
<proteinExistence type="predicted"/>
<feature type="region of interest" description="Disordered" evidence="1">
    <location>
        <begin position="101"/>
        <end position="152"/>
    </location>
</feature>
<name>A0AAV0BQE9_PHAPC</name>
<sequence length="152" mass="16579">MPLGNTSNTPMQIAKIILEKSFAGMLSNALAEIDFDFLSVKRLSIFHSNILPKFQQNLAGNLIGGASLAVEIKSSSFKSSAGDEDSQDLYRKSALGLYEDDEEDAGMGDLDKGAILGSNLSDASDENGDNEDEEDNNDDDYHDKRNFHNIDL</sequence>
<keyword evidence="3" id="KW-1185">Reference proteome</keyword>
<gene>
    <name evidence="2" type="ORF">PPACK8108_LOCUS23404</name>
</gene>